<organism evidence="1 2">
    <name type="scientific">Bauhinia variegata</name>
    <name type="common">Purple orchid tree</name>
    <name type="synonym">Phanera variegata</name>
    <dbReference type="NCBI Taxonomy" id="167791"/>
    <lineage>
        <taxon>Eukaryota</taxon>
        <taxon>Viridiplantae</taxon>
        <taxon>Streptophyta</taxon>
        <taxon>Embryophyta</taxon>
        <taxon>Tracheophyta</taxon>
        <taxon>Spermatophyta</taxon>
        <taxon>Magnoliopsida</taxon>
        <taxon>eudicotyledons</taxon>
        <taxon>Gunneridae</taxon>
        <taxon>Pentapetalae</taxon>
        <taxon>rosids</taxon>
        <taxon>fabids</taxon>
        <taxon>Fabales</taxon>
        <taxon>Fabaceae</taxon>
        <taxon>Cercidoideae</taxon>
        <taxon>Cercideae</taxon>
        <taxon>Bauhiniinae</taxon>
        <taxon>Bauhinia</taxon>
    </lineage>
</organism>
<protein>
    <submittedName>
        <fullName evidence="1">Uncharacterized protein</fullName>
    </submittedName>
</protein>
<evidence type="ECO:0000313" key="1">
    <source>
        <dbReference type="EMBL" id="KAI4345770.1"/>
    </source>
</evidence>
<keyword evidence="2" id="KW-1185">Reference proteome</keyword>
<reference evidence="1 2" key="1">
    <citation type="journal article" date="2022" name="DNA Res.">
        <title>Chromosomal-level genome assembly of the orchid tree Bauhinia variegata (Leguminosae; Cercidoideae) supports the allotetraploid origin hypothesis of Bauhinia.</title>
        <authorList>
            <person name="Zhong Y."/>
            <person name="Chen Y."/>
            <person name="Zheng D."/>
            <person name="Pang J."/>
            <person name="Liu Y."/>
            <person name="Luo S."/>
            <person name="Meng S."/>
            <person name="Qian L."/>
            <person name="Wei D."/>
            <person name="Dai S."/>
            <person name="Zhou R."/>
        </authorList>
    </citation>
    <scope>NUCLEOTIDE SEQUENCE [LARGE SCALE GENOMIC DNA]</scope>
    <source>
        <strain evidence="1">BV-YZ2020</strain>
    </source>
</reference>
<evidence type="ECO:0000313" key="2">
    <source>
        <dbReference type="Proteomes" id="UP000828941"/>
    </source>
</evidence>
<accession>A0ACB9PGV2</accession>
<proteinExistence type="predicted"/>
<gene>
    <name evidence="1" type="ORF">L6164_012866</name>
</gene>
<name>A0ACB9PGV2_BAUVA</name>
<dbReference type="EMBL" id="CM039430">
    <property type="protein sequence ID" value="KAI4345770.1"/>
    <property type="molecule type" value="Genomic_DNA"/>
</dbReference>
<comment type="caution">
    <text evidence="1">The sequence shown here is derived from an EMBL/GenBank/DDBJ whole genome shotgun (WGS) entry which is preliminary data.</text>
</comment>
<dbReference type="Proteomes" id="UP000828941">
    <property type="component" value="Chromosome 5"/>
</dbReference>
<sequence>MFFCFIVVFIFLTDPCASAKTRKVTKLVHKVCAKTSDYTFCVESLYADPHTAEADEYFLANIAFRLAYVNATSTQHHIDKLLKKLGTSRPSHYQRRLQRCRSDYKKGVSAIEMGLNDLNSESFDLLAGYAGVAAHAAGDCQSSFKGTHSPLTSMNNDLKGLCEICVVISKLFTDPNL</sequence>